<proteinExistence type="predicted"/>
<keyword evidence="3" id="KW-1185">Reference proteome</keyword>
<sequence>MAMMEICSDLEDRQTSMMHEASLLALRVRKVGHSARFGLGNPNLSPDGGGGAKALLLGSKEFSLAAKGTSTPSAHGTNEGPKETDSLASERLPNKGKLAAAASDD</sequence>
<evidence type="ECO:0000313" key="2">
    <source>
        <dbReference type="EMBL" id="CAK9209760.1"/>
    </source>
</evidence>
<gene>
    <name evidence="2" type="ORF">CSSPTR1EN2_LOCUS10049</name>
</gene>
<dbReference type="Proteomes" id="UP001497512">
    <property type="component" value="Chromosome 17"/>
</dbReference>
<reference evidence="2" key="1">
    <citation type="submission" date="2024-02" db="EMBL/GenBank/DDBJ databases">
        <authorList>
            <consortium name="ELIXIR-Norway"/>
            <consortium name="Elixir Norway"/>
        </authorList>
    </citation>
    <scope>NUCLEOTIDE SEQUENCE</scope>
</reference>
<dbReference type="EMBL" id="OZ019909">
    <property type="protein sequence ID" value="CAK9209760.1"/>
    <property type="molecule type" value="Genomic_DNA"/>
</dbReference>
<organism evidence="2 3">
    <name type="scientific">Sphagnum troendelagicum</name>
    <dbReference type="NCBI Taxonomy" id="128251"/>
    <lineage>
        <taxon>Eukaryota</taxon>
        <taxon>Viridiplantae</taxon>
        <taxon>Streptophyta</taxon>
        <taxon>Embryophyta</taxon>
        <taxon>Bryophyta</taxon>
        <taxon>Sphagnophytina</taxon>
        <taxon>Sphagnopsida</taxon>
        <taxon>Sphagnales</taxon>
        <taxon>Sphagnaceae</taxon>
        <taxon>Sphagnum</taxon>
    </lineage>
</organism>
<accession>A0ABP0U1M3</accession>
<protein>
    <submittedName>
        <fullName evidence="2">Uncharacterized protein</fullName>
    </submittedName>
</protein>
<evidence type="ECO:0000313" key="3">
    <source>
        <dbReference type="Proteomes" id="UP001497512"/>
    </source>
</evidence>
<name>A0ABP0U1M3_9BRYO</name>
<feature type="region of interest" description="Disordered" evidence="1">
    <location>
        <begin position="66"/>
        <end position="105"/>
    </location>
</feature>
<evidence type="ECO:0000256" key="1">
    <source>
        <dbReference type="SAM" id="MobiDB-lite"/>
    </source>
</evidence>